<evidence type="ECO:0000256" key="7">
    <source>
        <dbReference type="ARBA" id="ARBA00035292"/>
    </source>
</evidence>
<dbReference type="NCBIfam" id="TIGR00158">
    <property type="entry name" value="L9"/>
    <property type="match status" value="1"/>
</dbReference>
<dbReference type="Proteomes" id="UP000199008">
    <property type="component" value="Unassembled WGS sequence"/>
</dbReference>
<comment type="similarity">
    <text evidence="2 8">Belongs to the bacterial ribosomal protein bL9 family.</text>
</comment>
<dbReference type="GO" id="GO:0005840">
    <property type="term" value="C:ribosome"/>
    <property type="evidence" value="ECO:0007669"/>
    <property type="project" value="UniProtKB-KW"/>
</dbReference>
<evidence type="ECO:0000256" key="8">
    <source>
        <dbReference type="HAMAP-Rule" id="MF_00503"/>
    </source>
</evidence>
<dbReference type="InterPro" id="IPR009027">
    <property type="entry name" value="Ribosomal_bL9/RNase_H1_N"/>
</dbReference>
<dbReference type="PROSITE" id="PS00651">
    <property type="entry name" value="RIBOSOMAL_L9"/>
    <property type="match status" value="1"/>
</dbReference>
<evidence type="ECO:0000313" key="12">
    <source>
        <dbReference type="Proteomes" id="UP000199008"/>
    </source>
</evidence>
<evidence type="ECO:0000256" key="3">
    <source>
        <dbReference type="ARBA" id="ARBA00022730"/>
    </source>
</evidence>
<dbReference type="GO" id="GO:1990904">
    <property type="term" value="C:ribonucleoprotein complex"/>
    <property type="evidence" value="ECO:0007669"/>
    <property type="project" value="UniProtKB-KW"/>
</dbReference>
<name>A0A1G9END9_9BACL</name>
<keyword evidence="6 8" id="KW-0687">Ribonucleoprotein</keyword>
<dbReference type="Pfam" id="PF01281">
    <property type="entry name" value="Ribosomal_L9_N"/>
    <property type="match status" value="1"/>
</dbReference>
<dbReference type="AlphaFoldDB" id="A0A1G9END9"/>
<feature type="domain" description="Ribosomal protein L9" evidence="10">
    <location>
        <begin position="13"/>
        <end position="40"/>
    </location>
</feature>
<keyword evidence="5 8" id="KW-0689">Ribosomal protein</keyword>
<dbReference type="InterPro" id="IPR020070">
    <property type="entry name" value="Ribosomal_bL9_N"/>
</dbReference>
<protein>
    <recommendedName>
        <fullName evidence="7 8">Large ribosomal subunit protein bL9</fullName>
    </recommendedName>
</protein>
<organism evidence="11 12">
    <name type="scientific">Lacicoccus qingdaonensis</name>
    <dbReference type="NCBI Taxonomy" id="576118"/>
    <lineage>
        <taxon>Bacteria</taxon>
        <taxon>Bacillati</taxon>
        <taxon>Bacillota</taxon>
        <taxon>Bacilli</taxon>
        <taxon>Bacillales</taxon>
        <taxon>Salinicoccaceae</taxon>
        <taxon>Lacicoccus</taxon>
    </lineage>
</organism>
<proteinExistence type="inferred from homology"/>
<evidence type="ECO:0000259" key="10">
    <source>
        <dbReference type="PROSITE" id="PS00651"/>
    </source>
</evidence>
<dbReference type="InterPro" id="IPR000244">
    <property type="entry name" value="Ribosomal_bL9"/>
</dbReference>
<dbReference type="GO" id="GO:0006412">
    <property type="term" value="P:translation"/>
    <property type="evidence" value="ECO:0007669"/>
    <property type="project" value="UniProtKB-UniRule"/>
</dbReference>
<dbReference type="SUPFAM" id="SSF55653">
    <property type="entry name" value="Ribosomal protein L9 C-domain"/>
    <property type="match status" value="1"/>
</dbReference>
<dbReference type="FunFam" id="3.10.430.100:FF:000002">
    <property type="entry name" value="50S ribosomal protein L9"/>
    <property type="match status" value="1"/>
</dbReference>
<dbReference type="OrthoDB" id="9788336at2"/>
<evidence type="ECO:0000256" key="4">
    <source>
        <dbReference type="ARBA" id="ARBA00022884"/>
    </source>
</evidence>
<dbReference type="InterPro" id="IPR020069">
    <property type="entry name" value="Ribosomal_bL9_C"/>
</dbReference>
<evidence type="ECO:0000313" key="11">
    <source>
        <dbReference type="EMBL" id="SDK77702.1"/>
    </source>
</evidence>
<dbReference type="Gene3D" id="3.10.430.100">
    <property type="entry name" value="Ribosomal protein L9, C-terminal domain"/>
    <property type="match status" value="1"/>
</dbReference>
<keyword evidence="3 8" id="KW-0699">rRNA-binding</keyword>
<dbReference type="InterPro" id="IPR036935">
    <property type="entry name" value="Ribosomal_bL9_N_sf"/>
</dbReference>
<dbReference type="FunFam" id="3.40.5.10:FF:000002">
    <property type="entry name" value="50S ribosomal protein L9"/>
    <property type="match status" value="1"/>
</dbReference>
<dbReference type="InterPro" id="IPR036791">
    <property type="entry name" value="Ribosomal_bL9_C_sf"/>
</dbReference>
<reference evidence="12" key="1">
    <citation type="submission" date="2016-10" db="EMBL/GenBank/DDBJ databases">
        <authorList>
            <person name="Varghese N."/>
            <person name="Submissions S."/>
        </authorList>
    </citation>
    <scope>NUCLEOTIDE SEQUENCE [LARGE SCALE GENOMIC DNA]</scope>
    <source>
        <strain evidence="12">CGMCC 1.8895</strain>
    </source>
</reference>
<accession>A0A1G9END9</accession>
<dbReference type="GO" id="GO:0003735">
    <property type="term" value="F:structural constituent of ribosome"/>
    <property type="evidence" value="ECO:0007669"/>
    <property type="project" value="InterPro"/>
</dbReference>
<dbReference type="RefSeq" id="WP_052255250.1">
    <property type="nucleotide sequence ID" value="NZ_FNFY01000009.1"/>
</dbReference>
<dbReference type="SUPFAM" id="SSF55658">
    <property type="entry name" value="L9 N-domain-like"/>
    <property type="match status" value="1"/>
</dbReference>
<evidence type="ECO:0000256" key="9">
    <source>
        <dbReference type="SAM" id="Coils"/>
    </source>
</evidence>
<comment type="function">
    <text evidence="1 8">Binds to the 23S rRNA.</text>
</comment>
<dbReference type="HAMAP" id="MF_00503">
    <property type="entry name" value="Ribosomal_bL9"/>
    <property type="match status" value="1"/>
</dbReference>
<gene>
    <name evidence="8" type="primary">rplI</name>
    <name evidence="11" type="ORF">SAMN05216216_10965</name>
</gene>
<sequence>MKVIFLNDVKNQGKKGEVKNVATGYAQNFLIKKGLAEEATPGNLQKLKEHNEQVAEEKEQELVDAQLLKKELESKEVEIKTKSGEGGRLFGSISSKQVVEAFSKQHDLKIDKRKLDMEQPLKSLGYHKINAKLHPKVTAEIKVHVAEK</sequence>
<evidence type="ECO:0000256" key="5">
    <source>
        <dbReference type="ARBA" id="ARBA00022980"/>
    </source>
</evidence>
<dbReference type="PANTHER" id="PTHR21368">
    <property type="entry name" value="50S RIBOSOMAL PROTEIN L9"/>
    <property type="match status" value="1"/>
</dbReference>
<keyword evidence="12" id="KW-1185">Reference proteome</keyword>
<dbReference type="InterPro" id="IPR020594">
    <property type="entry name" value="Ribosomal_bL9_bac/chp"/>
</dbReference>
<keyword evidence="4 8" id="KW-0694">RNA-binding</keyword>
<dbReference type="GO" id="GO:0019843">
    <property type="term" value="F:rRNA binding"/>
    <property type="evidence" value="ECO:0007669"/>
    <property type="project" value="UniProtKB-UniRule"/>
</dbReference>
<dbReference type="STRING" id="576118.SAMN05216216_10965"/>
<feature type="coiled-coil region" evidence="9">
    <location>
        <begin position="44"/>
        <end position="85"/>
    </location>
</feature>
<evidence type="ECO:0000256" key="1">
    <source>
        <dbReference type="ARBA" id="ARBA00003058"/>
    </source>
</evidence>
<evidence type="ECO:0000256" key="6">
    <source>
        <dbReference type="ARBA" id="ARBA00023274"/>
    </source>
</evidence>
<keyword evidence="9" id="KW-0175">Coiled coil</keyword>
<dbReference type="EMBL" id="FNFY01000009">
    <property type="protein sequence ID" value="SDK77702.1"/>
    <property type="molecule type" value="Genomic_DNA"/>
</dbReference>
<dbReference type="Gene3D" id="3.40.5.10">
    <property type="entry name" value="Ribosomal protein L9, N-terminal domain"/>
    <property type="match status" value="1"/>
</dbReference>
<evidence type="ECO:0000256" key="2">
    <source>
        <dbReference type="ARBA" id="ARBA00010605"/>
    </source>
</evidence>
<dbReference type="Pfam" id="PF03948">
    <property type="entry name" value="Ribosomal_L9_C"/>
    <property type="match status" value="1"/>
</dbReference>